<dbReference type="Pfam" id="PF17973">
    <property type="entry name" value="bMG10"/>
    <property type="match status" value="1"/>
</dbReference>
<evidence type="ECO:0000256" key="1">
    <source>
        <dbReference type="ARBA" id="ARBA00010556"/>
    </source>
</evidence>
<evidence type="ECO:0000259" key="4">
    <source>
        <dbReference type="SMART" id="SM01359"/>
    </source>
</evidence>
<name>H1Y3A7_9SPHI</name>
<gene>
    <name evidence="6" type="ORF">Mucpa_5187</name>
</gene>
<dbReference type="EMBL" id="CM001403">
    <property type="protein sequence ID" value="EHQ29262.1"/>
    <property type="molecule type" value="Genomic_DNA"/>
</dbReference>
<protein>
    <submittedName>
        <fullName evidence="6">Alpha-2-macroglobulin domain protein</fullName>
    </submittedName>
</protein>
<dbReference type="CDD" id="cd02891">
    <property type="entry name" value="A2M_like"/>
    <property type="match status" value="1"/>
</dbReference>
<dbReference type="InterPro" id="IPR008930">
    <property type="entry name" value="Terpenoid_cyclase/PrenylTrfase"/>
</dbReference>
<sequence length="1869" mass="207915">MQLPKSSLFSKASILPAILLLVLVGLVAYSLQHHKGITTVDSSFSKYIESYTSGIISKESSIRIRLANQVQGTHVQNEALPNGIFELSPSVKGKAYWVDARTIEFKPEKALDADKQYNASFKLGKVIDVPAHYQKFEFTFQTIKPDFTVTFNGLQTATRTSTTQMKLEGAIQTSDAEKDEKIEKLISVNFASDVHISWQHNPYTHTHTFTIGKLTRLSNGVNPVTVTWDGNALNVDKKGSQQFEIPAIGDFRVLNIRAVQDQEQYVLVQFSDAIMVGQELNGLIGISNTTEPAYTIEGSTVKVYASERLDGNYTSFVNQGVENISHQKIKKNYTANVFFENKLPAVTIPGKGVILPSSGKLMMPFEAVNLNAVDVSIIKIYEDNVPQYFQTNDINGDNELRRVGKPIVQKTIRLDGDKSVNLNKKTRFMLDIDKLLRTEPGAIYRVIIGFRKDYSLYSCKGGGPVKTNTGDDEEGYEGDYYEGSGNSSLSDEDDSFWSRYDSYHPIGYNWSDRDNPCTESYFTKEKWAIRNIIASNIGLIAKRGTDNSMVVIATDILTAKPLSGIELNLLDYQKQVIAKATSDAYGLAKFDIKRKPYLLVAKHGDERGYLKLDDGSSLPLTRFNVGGEQVQSGIKGFIYGERGVWRPGDSIYVSFILEDKQNKLPPDHPVEMNFYNPMGQLYTTATQTKSVDGFYSFHLATQTSDVTGNWTVKIKVGGATFEKNIKIETIMPNRLKLNLSFGNQTELTKGSNTKGTLNAKWLFGGIAQNLKAKVDAYLTSQKTAFKNFDDYDFDDPTLAFNTQVQNVFDGRLDAEGNTSVDADINVEKQAPGQLRANFMVKVFEPGGNFSINQVSMPYNVYPGYVGIKAEKGNALTGMLYTGQLHTFDIADVDTKGNLIQGRRTVQVELYKIQWRWWWDNTGDQMSNFTQDKYNKLIKTETVTLNNGRGKWGMQINQPEWGRYLVRVKDEQTGHTTGKIIYIDWPNYAQRLQQDNPTEAAMLSFTADKPNYKVGEEAVLTIPTMANGRALISFENGTRVLKTDWINTEKGETQYHFKVDETMAPNVFVNVTLLQPHSQTVNDLPIRMYGAIPLLVENPATILKPVITMPDKIRPETRSAITVSEASGKEMTYTVAIVDEGLLDITNYKTPDPHESFYAREALGVKTWDLFDYVIGAFGGDLERILSIGGDAGGRSTNKNVSVNRFKPVVKFMGPYHLNAGEKQTHAFTLPQYIGSVKAMVIAGHQGGYGFADKAVAVKKPLMILATLPRVLGPSEKVQLPVTVFAMENNVKMVTLQIQSNAFSNLTTANNRQTITFAKPGEQMVTFDLDVKNFIGVGKVKIIAQSGNEKATYDVELNVRNPNPAITKILDKELAPGDSWSVPYAAIGMAGTNKATLEASNIPALNLAKRLSYLIEYPHGCVEQTTSAVFPQLYLNQLTDLSSYQKAITDRNIKAGINKLNGFQVTGGGLSYWPDGAEADEWGTNYAGHFMLAAQAAGYALPAGFIEHWKNYQRQKALSWAPDSRSFYGADLVQSYRLYLLALAHAPELGAMNRLKEFPYISLEAKWRLAAAYKLAGQPEVGLRMISNLLTTIKPYYTLFGTYGSDLRDEAMILETLTLLGQRAQASGLLRTVAARLSQDSWYSTQTTAYSLVAIAEYCGKNASGSKLLFNYQVNGAKASVNSGSYLWSLPVKAQSGKVTLQNNGKNKLYLRLIQQGQPVTGEDVPPIDNPDVLQMCISYFTLNGIPTDPSKIKQGTDFVAQVNIKNPGKRGRYDNMALSQIFPSGWEILNTRMMNNDEAFKSSPSDYRDIRDDRVNTYFSLTEGKEATYFVMLNAAYLGRFYQPPAYCEAMYNTSISALAKGQWVEVLK</sequence>
<proteinExistence type="inferred from homology"/>
<dbReference type="Pfam" id="PF00207">
    <property type="entry name" value="A2M"/>
    <property type="match status" value="1"/>
</dbReference>
<dbReference type="InterPro" id="IPR001599">
    <property type="entry name" value="Macroglobln_a2"/>
</dbReference>
<dbReference type="Pfam" id="PF17962">
    <property type="entry name" value="bMG6"/>
    <property type="match status" value="1"/>
</dbReference>
<dbReference type="InterPro" id="IPR002890">
    <property type="entry name" value="MG2"/>
</dbReference>
<dbReference type="InterPro" id="IPR041203">
    <property type="entry name" value="Bact_A2M_MG5"/>
</dbReference>
<dbReference type="InterPro" id="IPR041462">
    <property type="entry name" value="Bact_A2M_MG6"/>
</dbReference>
<dbReference type="eggNOG" id="COG2373">
    <property type="taxonomic scope" value="Bacteria"/>
</dbReference>
<dbReference type="PANTHER" id="PTHR40094:SF1">
    <property type="entry name" value="UBIQUITIN DOMAIN-CONTAINING PROTEIN"/>
    <property type="match status" value="1"/>
</dbReference>
<dbReference type="SMART" id="SM01359">
    <property type="entry name" value="A2M_N_2"/>
    <property type="match status" value="1"/>
</dbReference>
<evidence type="ECO:0000256" key="3">
    <source>
        <dbReference type="SAM" id="MobiDB-lite"/>
    </source>
</evidence>
<dbReference type="InterPro" id="IPR021868">
    <property type="entry name" value="Alpha_2_Macroglob_MG3"/>
</dbReference>
<dbReference type="InterPro" id="IPR011625">
    <property type="entry name" value="A2M_N_BRD"/>
</dbReference>
<dbReference type="Pfam" id="PF11974">
    <property type="entry name" value="bMG3"/>
    <property type="match status" value="1"/>
</dbReference>
<dbReference type="SMART" id="SM01360">
    <property type="entry name" value="A2M"/>
    <property type="match status" value="1"/>
</dbReference>
<keyword evidence="2" id="KW-0732">Signal</keyword>
<organism evidence="6 7">
    <name type="scientific">Mucilaginibacter paludis DSM 18603</name>
    <dbReference type="NCBI Taxonomy" id="714943"/>
    <lineage>
        <taxon>Bacteria</taxon>
        <taxon>Pseudomonadati</taxon>
        <taxon>Bacteroidota</taxon>
        <taxon>Sphingobacteriia</taxon>
        <taxon>Sphingobacteriales</taxon>
        <taxon>Sphingobacteriaceae</taxon>
        <taxon>Mucilaginibacter</taxon>
    </lineage>
</organism>
<accession>H1Y3A7</accession>
<dbReference type="Gene3D" id="2.60.40.1930">
    <property type="match status" value="1"/>
</dbReference>
<dbReference type="PANTHER" id="PTHR40094">
    <property type="entry name" value="ALPHA-2-MACROGLOBULIN HOMOLOG"/>
    <property type="match status" value="1"/>
</dbReference>
<dbReference type="InterPro" id="IPR047565">
    <property type="entry name" value="Alpha-macroglob_thiol-ester_cl"/>
</dbReference>
<dbReference type="InterPro" id="IPR041246">
    <property type="entry name" value="Bact_MG10"/>
</dbReference>
<dbReference type="STRING" id="714943.Mucpa_5187"/>
<feature type="compositionally biased region" description="Acidic residues" evidence="3">
    <location>
        <begin position="470"/>
        <end position="480"/>
    </location>
</feature>
<dbReference type="HOGENOM" id="CLU_000965_2_1_10"/>
<dbReference type="InterPro" id="IPR051802">
    <property type="entry name" value="YfhM-like"/>
</dbReference>
<dbReference type="SUPFAM" id="SSF48239">
    <property type="entry name" value="Terpenoid cyclases/Protein prenyltransferases"/>
    <property type="match status" value="1"/>
</dbReference>
<evidence type="ECO:0000259" key="5">
    <source>
        <dbReference type="SMART" id="SM01360"/>
    </source>
</evidence>
<dbReference type="OrthoDB" id="9767116at2"/>
<feature type="region of interest" description="Disordered" evidence="3">
    <location>
        <begin position="467"/>
        <end position="488"/>
    </location>
</feature>
<evidence type="ECO:0000256" key="2">
    <source>
        <dbReference type="ARBA" id="ARBA00022729"/>
    </source>
</evidence>
<dbReference type="Proteomes" id="UP000002774">
    <property type="component" value="Chromosome"/>
</dbReference>
<reference evidence="6" key="1">
    <citation type="submission" date="2011-09" db="EMBL/GenBank/DDBJ databases">
        <title>The permanent draft genome of Mucilaginibacter paludis DSM 18603.</title>
        <authorList>
            <consortium name="US DOE Joint Genome Institute (JGI-PGF)"/>
            <person name="Lucas S."/>
            <person name="Han J."/>
            <person name="Lapidus A."/>
            <person name="Bruce D."/>
            <person name="Goodwin L."/>
            <person name="Pitluck S."/>
            <person name="Peters L."/>
            <person name="Kyrpides N."/>
            <person name="Mavromatis K."/>
            <person name="Ivanova N."/>
            <person name="Mikhailova N."/>
            <person name="Held B."/>
            <person name="Detter J.C."/>
            <person name="Tapia R."/>
            <person name="Han C."/>
            <person name="Land M."/>
            <person name="Hauser L."/>
            <person name="Markowitz V."/>
            <person name="Cheng J.-F."/>
            <person name="Hugenholtz P."/>
            <person name="Woyke T."/>
            <person name="Wu D."/>
            <person name="Tindall B."/>
            <person name="Brambilla E."/>
            <person name="Klenk H.-P."/>
            <person name="Eisen J.A."/>
        </authorList>
    </citation>
    <scope>NUCLEOTIDE SEQUENCE [LARGE SCALE GENOMIC DNA]</scope>
    <source>
        <strain evidence="6">DSM 18603</strain>
    </source>
</reference>
<evidence type="ECO:0000313" key="6">
    <source>
        <dbReference type="EMBL" id="EHQ29262.1"/>
    </source>
</evidence>
<dbReference type="Pfam" id="PF01835">
    <property type="entry name" value="MG2"/>
    <property type="match status" value="1"/>
</dbReference>
<dbReference type="RefSeq" id="WP_008510348.1">
    <property type="nucleotide sequence ID" value="NZ_CM001403.1"/>
</dbReference>
<dbReference type="GO" id="GO:0004866">
    <property type="term" value="F:endopeptidase inhibitor activity"/>
    <property type="evidence" value="ECO:0007669"/>
    <property type="project" value="InterPro"/>
</dbReference>
<evidence type="ECO:0000313" key="7">
    <source>
        <dbReference type="Proteomes" id="UP000002774"/>
    </source>
</evidence>
<dbReference type="Pfam" id="PF07703">
    <property type="entry name" value="A2M_BRD"/>
    <property type="match status" value="1"/>
</dbReference>
<dbReference type="SMART" id="SM01419">
    <property type="entry name" value="Thiol-ester_cl"/>
    <property type="match status" value="1"/>
</dbReference>
<feature type="domain" description="Alpha-2-macroglobulin bait region" evidence="4">
    <location>
        <begin position="1002"/>
        <end position="1144"/>
    </location>
</feature>
<dbReference type="Gene3D" id="1.50.10.20">
    <property type="match status" value="1"/>
</dbReference>
<comment type="similarity">
    <text evidence="1">Belongs to the protease inhibitor I39 (alpha-2-macroglobulin) family. Bacterial alpha-2-macroglobulin subfamily.</text>
</comment>
<feature type="domain" description="Alpha-2-macroglobulin" evidence="5">
    <location>
        <begin position="1208"/>
        <end position="1297"/>
    </location>
</feature>
<dbReference type="Pfam" id="PF17972">
    <property type="entry name" value="bMG5"/>
    <property type="match status" value="1"/>
</dbReference>
<keyword evidence="7" id="KW-1185">Reference proteome</keyword>